<dbReference type="InterPro" id="IPR002921">
    <property type="entry name" value="Fungal_lipase-type"/>
</dbReference>
<dbReference type="Proteomes" id="UP000035680">
    <property type="component" value="Unassembled WGS sequence"/>
</dbReference>
<dbReference type="PANTHER" id="PTHR45908">
    <property type="entry name" value="PROTEIN CBG11750-RELATED"/>
    <property type="match status" value="1"/>
</dbReference>
<reference evidence="2" key="1">
    <citation type="submission" date="2014-07" db="EMBL/GenBank/DDBJ databases">
        <authorList>
            <person name="Martin A.A"/>
            <person name="De Silva N."/>
        </authorList>
    </citation>
    <scope>NUCLEOTIDE SEQUENCE</scope>
</reference>
<dbReference type="PANTHER" id="PTHR45908:SF5">
    <property type="entry name" value="FUNGAL LIPASE-LIKE DOMAIN-CONTAINING PROTEIN"/>
    <property type="match status" value="1"/>
</dbReference>
<evidence type="ECO:0000313" key="2">
    <source>
        <dbReference type="Proteomes" id="UP000035680"/>
    </source>
</evidence>
<dbReference type="CDD" id="cd00519">
    <property type="entry name" value="Lipase_3"/>
    <property type="match status" value="1"/>
</dbReference>
<feature type="domain" description="Fungal lipase-type" evidence="1">
    <location>
        <begin position="97"/>
        <end position="230"/>
    </location>
</feature>
<proteinExistence type="predicted"/>
<evidence type="ECO:0000313" key="3">
    <source>
        <dbReference type="WBParaSite" id="SVE_0343000.1"/>
    </source>
</evidence>
<dbReference type="Gene3D" id="3.40.50.1820">
    <property type="entry name" value="alpha/beta hydrolase"/>
    <property type="match status" value="1"/>
</dbReference>
<protein>
    <submittedName>
        <fullName evidence="3">Lipase_3 domain-containing protein</fullName>
    </submittedName>
</protein>
<reference evidence="3" key="2">
    <citation type="submission" date="2015-08" db="UniProtKB">
        <authorList>
            <consortium name="WormBaseParasite"/>
        </authorList>
    </citation>
    <scope>IDENTIFICATION</scope>
</reference>
<dbReference type="InterPro" id="IPR029058">
    <property type="entry name" value="AB_hydrolase_fold"/>
</dbReference>
<organism evidence="2 3">
    <name type="scientific">Strongyloides venezuelensis</name>
    <name type="common">Threadworm</name>
    <dbReference type="NCBI Taxonomy" id="75913"/>
    <lineage>
        <taxon>Eukaryota</taxon>
        <taxon>Metazoa</taxon>
        <taxon>Ecdysozoa</taxon>
        <taxon>Nematoda</taxon>
        <taxon>Chromadorea</taxon>
        <taxon>Rhabditida</taxon>
        <taxon>Tylenchina</taxon>
        <taxon>Panagrolaimomorpha</taxon>
        <taxon>Strongyloidoidea</taxon>
        <taxon>Strongyloididae</taxon>
        <taxon>Strongyloides</taxon>
    </lineage>
</organism>
<dbReference type="GO" id="GO:0006629">
    <property type="term" value="P:lipid metabolic process"/>
    <property type="evidence" value="ECO:0007669"/>
    <property type="project" value="InterPro"/>
</dbReference>
<dbReference type="SUPFAM" id="SSF53474">
    <property type="entry name" value="alpha/beta-Hydrolases"/>
    <property type="match status" value="1"/>
</dbReference>
<name>A0A0K0F3P6_STRVS</name>
<evidence type="ECO:0000259" key="1">
    <source>
        <dbReference type="Pfam" id="PF01764"/>
    </source>
</evidence>
<accession>A0A0K0F3P6</accession>
<dbReference type="AlphaFoldDB" id="A0A0K0F3P6"/>
<keyword evidence="2" id="KW-1185">Reference proteome</keyword>
<dbReference type="Pfam" id="PF01764">
    <property type="entry name" value="Lipase_3"/>
    <property type="match status" value="1"/>
</dbReference>
<sequence length="347" mass="41335">MLNIKIFFLIFFEIKLLIFVESYGSLLRSQYKPGNAMYLYLLCFESYFHDPGRCIPQFVYFFESFVLYKNDVVTCDTSRNKCGYYVLVSEARKVIILVFSGTLNNNQIAKQVFSLLKQKIYYSNSGYVNKYYAESFEMVWLHAKKVFLVHRYRNYKVYITGHSMGSVFASLAAYKLSYGGYRKAKDIHLYTFGGPRFGTPEFARNFDKKVPNSWRVVVGSDFIAHFPPCKKVKNRNLKFFNKIFKKRISRPCDPNFPNGYYHHGTEIWYPAGTNRKYYVCNGKPKNEDFDCSDGLFFRKRNLRQHRYNHSEYFKDLTDKYFYMFYYKADKNCKIQKNSKIRRPKLVN</sequence>
<dbReference type="WBParaSite" id="SVE_0343000.1">
    <property type="protein sequence ID" value="SVE_0343000.1"/>
    <property type="gene ID" value="SVE_0343000"/>
</dbReference>